<name>T1IQ73_STRMM</name>
<evidence type="ECO:0000313" key="3">
    <source>
        <dbReference type="Proteomes" id="UP000014500"/>
    </source>
</evidence>
<protein>
    <recommendedName>
        <fullName evidence="4">DUF5641 domain-containing protein</fullName>
    </recommendedName>
</protein>
<evidence type="ECO:0008006" key="4">
    <source>
        <dbReference type="Google" id="ProtNLM"/>
    </source>
</evidence>
<dbReference type="EnsemblMetazoa" id="SMAR003183-RA">
    <property type="protein sequence ID" value="SMAR003183-PA"/>
    <property type="gene ID" value="SMAR003183"/>
</dbReference>
<evidence type="ECO:0000256" key="1">
    <source>
        <dbReference type="SAM" id="MobiDB-lite"/>
    </source>
</evidence>
<organism evidence="2 3">
    <name type="scientific">Strigamia maritima</name>
    <name type="common">European centipede</name>
    <name type="synonym">Geophilus maritimus</name>
    <dbReference type="NCBI Taxonomy" id="126957"/>
    <lineage>
        <taxon>Eukaryota</taxon>
        <taxon>Metazoa</taxon>
        <taxon>Ecdysozoa</taxon>
        <taxon>Arthropoda</taxon>
        <taxon>Myriapoda</taxon>
        <taxon>Chilopoda</taxon>
        <taxon>Pleurostigmophora</taxon>
        <taxon>Geophilomorpha</taxon>
        <taxon>Linotaeniidae</taxon>
        <taxon>Strigamia</taxon>
    </lineage>
</organism>
<dbReference type="Proteomes" id="UP000014500">
    <property type="component" value="Unassembled WGS sequence"/>
</dbReference>
<feature type="compositionally biased region" description="Polar residues" evidence="1">
    <location>
        <begin position="120"/>
        <end position="133"/>
    </location>
</feature>
<feature type="region of interest" description="Disordered" evidence="1">
    <location>
        <begin position="120"/>
        <end position="171"/>
    </location>
</feature>
<reference evidence="2" key="2">
    <citation type="submission" date="2015-02" db="UniProtKB">
        <authorList>
            <consortium name="EnsemblMetazoa"/>
        </authorList>
    </citation>
    <scope>IDENTIFICATION</scope>
</reference>
<dbReference type="PhylomeDB" id="T1IQ73"/>
<feature type="compositionally biased region" description="Basic residues" evidence="1">
    <location>
        <begin position="136"/>
        <end position="148"/>
    </location>
</feature>
<accession>T1IQ73</accession>
<dbReference type="EMBL" id="AFFK01018233">
    <property type="status" value="NOT_ANNOTATED_CDS"/>
    <property type="molecule type" value="Genomic_DNA"/>
</dbReference>
<dbReference type="HOGENOM" id="CLU_981143_0_0_1"/>
<keyword evidence="3" id="KW-1185">Reference proteome</keyword>
<sequence length="284" mass="33522">MYHRMQKNYEKHEKIRNDKYHICEYELGDLVWRKTHILSDKDNNITKGLAIKRDGPWKITKSMEEKSINTQDLLPYIPSYPIEEWEENQLVGTNTEHPNPNWMSEKNNIQKDIIIPSQPETQVEQTNSSNPDVKTQGRHHKKHLKREAKRNGTYVPPVKPPDRRPRTRKPNRKYIDGFVTKIINKLLKSLEKPYGSPVIKTDQSGGRTLSLGLRVGEFIKSSERSPGHDTERHCQISIREVREIYFEKKIRPRKPCGIFSKFQPEQFQPKRTINNHLTIRLDDR</sequence>
<proteinExistence type="predicted"/>
<dbReference type="AlphaFoldDB" id="T1IQ73"/>
<reference evidence="3" key="1">
    <citation type="submission" date="2011-05" db="EMBL/GenBank/DDBJ databases">
        <authorList>
            <person name="Richards S.R."/>
            <person name="Qu J."/>
            <person name="Jiang H."/>
            <person name="Jhangiani S.N."/>
            <person name="Agravi P."/>
            <person name="Goodspeed R."/>
            <person name="Gross S."/>
            <person name="Mandapat C."/>
            <person name="Jackson L."/>
            <person name="Mathew T."/>
            <person name="Pu L."/>
            <person name="Thornton R."/>
            <person name="Saada N."/>
            <person name="Wilczek-Boney K.B."/>
            <person name="Lee S."/>
            <person name="Kovar C."/>
            <person name="Wu Y."/>
            <person name="Scherer S.E."/>
            <person name="Worley K.C."/>
            <person name="Muzny D.M."/>
            <person name="Gibbs R."/>
        </authorList>
    </citation>
    <scope>NUCLEOTIDE SEQUENCE</scope>
    <source>
        <strain evidence="3">Brora</strain>
    </source>
</reference>
<evidence type="ECO:0000313" key="2">
    <source>
        <dbReference type="EnsemblMetazoa" id="SMAR003183-PA"/>
    </source>
</evidence>